<evidence type="ECO:0008006" key="11">
    <source>
        <dbReference type="Google" id="ProtNLM"/>
    </source>
</evidence>
<feature type="transmembrane region" description="Helical" evidence="8">
    <location>
        <begin position="203"/>
        <end position="220"/>
    </location>
</feature>
<feature type="transmembrane region" description="Helical" evidence="8">
    <location>
        <begin position="137"/>
        <end position="163"/>
    </location>
</feature>
<evidence type="ECO:0000256" key="4">
    <source>
        <dbReference type="ARBA" id="ARBA00022475"/>
    </source>
</evidence>
<comment type="similarity">
    <text evidence="2">Belongs to the autoinducer-2 exporter (AI-2E) (TC 2.A.86) family.</text>
</comment>
<dbReference type="GO" id="GO:0055085">
    <property type="term" value="P:transmembrane transport"/>
    <property type="evidence" value="ECO:0007669"/>
    <property type="project" value="TreeGrafter"/>
</dbReference>
<feature type="transmembrane region" description="Helical" evidence="8">
    <location>
        <begin position="66"/>
        <end position="87"/>
    </location>
</feature>
<protein>
    <recommendedName>
        <fullName evidence="11">AI-2E family transporter</fullName>
    </recommendedName>
</protein>
<keyword evidence="4" id="KW-1003">Cell membrane</keyword>
<dbReference type="PANTHER" id="PTHR21716">
    <property type="entry name" value="TRANSMEMBRANE PROTEIN"/>
    <property type="match status" value="1"/>
</dbReference>
<evidence type="ECO:0000256" key="5">
    <source>
        <dbReference type="ARBA" id="ARBA00022692"/>
    </source>
</evidence>
<dbReference type="InterPro" id="IPR002549">
    <property type="entry name" value="AI-2E-like"/>
</dbReference>
<keyword evidence="7 8" id="KW-0472">Membrane</keyword>
<evidence type="ECO:0000256" key="6">
    <source>
        <dbReference type="ARBA" id="ARBA00022989"/>
    </source>
</evidence>
<dbReference type="STRING" id="1797716.A3D07_03970"/>
<evidence type="ECO:0000256" key="1">
    <source>
        <dbReference type="ARBA" id="ARBA00004651"/>
    </source>
</evidence>
<evidence type="ECO:0000256" key="2">
    <source>
        <dbReference type="ARBA" id="ARBA00009773"/>
    </source>
</evidence>
<reference evidence="9 10" key="1">
    <citation type="journal article" date="2016" name="Nat. Commun.">
        <title>Thousands of microbial genomes shed light on interconnected biogeochemical processes in an aquifer system.</title>
        <authorList>
            <person name="Anantharaman K."/>
            <person name="Brown C.T."/>
            <person name="Hug L.A."/>
            <person name="Sharon I."/>
            <person name="Castelle C.J."/>
            <person name="Probst A.J."/>
            <person name="Thomas B.C."/>
            <person name="Singh A."/>
            <person name="Wilkins M.J."/>
            <person name="Karaoz U."/>
            <person name="Brodie E.L."/>
            <person name="Williams K.H."/>
            <person name="Hubbard S.S."/>
            <person name="Banfield J.F."/>
        </authorList>
    </citation>
    <scope>NUCLEOTIDE SEQUENCE [LARGE SCALE GENOMIC DNA]</scope>
</reference>
<evidence type="ECO:0000256" key="7">
    <source>
        <dbReference type="ARBA" id="ARBA00023136"/>
    </source>
</evidence>
<keyword evidence="6 8" id="KW-1133">Transmembrane helix</keyword>
<feature type="transmembrane region" description="Helical" evidence="8">
    <location>
        <begin position="226"/>
        <end position="245"/>
    </location>
</feature>
<evidence type="ECO:0000313" key="10">
    <source>
        <dbReference type="Proteomes" id="UP000177124"/>
    </source>
</evidence>
<feature type="transmembrane region" description="Helical" evidence="8">
    <location>
        <begin position="12"/>
        <end position="30"/>
    </location>
</feature>
<evidence type="ECO:0000256" key="8">
    <source>
        <dbReference type="SAM" id="Phobius"/>
    </source>
</evidence>
<feature type="transmembrane region" description="Helical" evidence="8">
    <location>
        <begin position="252"/>
        <end position="275"/>
    </location>
</feature>
<evidence type="ECO:0000313" key="9">
    <source>
        <dbReference type="EMBL" id="OGD90453.1"/>
    </source>
</evidence>
<dbReference type="GO" id="GO:0005886">
    <property type="term" value="C:plasma membrane"/>
    <property type="evidence" value="ECO:0007669"/>
    <property type="project" value="UniProtKB-SubCell"/>
</dbReference>
<feature type="transmembrane region" description="Helical" evidence="8">
    <location>
        <begin position="295"/>
        <end position="321"/>
    </location>
</feature>
<gene>
    <name evidence="9" type="ORF">A3D07_03970</name>
</gene>
<dbReference type="PANTHER" id="PTHR21716:SF53">
    <property type="entry name" value="PERMEASE PERM-RELATED"/>
    <property type="match status" value="1"/>
</dbReference>
<feature type="transmembrane region" description="Helical" evidence="8">
    <location>
        <begin position="36"/>
        <end position="54"/>
    </location>
</feature>
<comment type="subcellular location">
    <subcellularLocation>
        <location evidence="1">Cell membrane</location>
        <topology evidence="1">Multi-pass membrane protein</topology>
    </subcellularLocation>
</comment>
<proteinExistence type="inferred from homology"/>
<name>A0A1F5GF11_9BACT</name>
<comment type="caution">
    <text evidence="9">The sequence shown here is derived from an EMBL/GenBank/DDBJ whole genome shotgun (WGS) entry which is preliminary data.</text>
</comment>
<organism evidence="9 10">
    <name type="scientific">Candidatus Curtissbacteria bacterium RIFCSPHIGHO2_02_FULL_42_15</name>
    <dbReference type="NCBI Taxonomy" id="1797716"/>
    <lineage>
        <taxon>Bacteria</taxon>
        <taxon>Candidatus Curtissiibacteriota</taxon>
    </lineage>
</organism>
<accession>A0A1F5GF11</accession>
<dbReference type="EMBL" id="MFBF01000044">
    <property type="protein sequence ID" value="OGD90453.1"/>
    <property type="molecule type" value="Genomic_DNA"/>
</dbReference>
<keyword evidence="5 8" id="KW-0812">Transmembrane</keyword>
<dbReference type="AlphaFoldDB" id="A0A1F5GF11"/>
<evidence type="ECO:0000256" key="3">
    <source>
        <dbReference type="ARBA" id="ARBA00022448"/>
    </source>
</evidence>
<dbReference type="Pfam" id="PF01594">
    <property type="entry name" value="AI-2E_transport"/>
    <property type="match status" value="1"/>
</dbReference>
<sequence length="343" mass="37467">MKEEKTSLRIEISYKTIIFTALFVIGIWFLILIKEIIILVFFSILIVSALLKPVDWLTAKKVPRVLSVILVYILVIFVIGFVMGTIIPPLVKQTSDFASKTPQIIDSVNNFLVFHQIPTENISRAIEGQISQIAQNFISISTAIFSSIFLILTLFVLSFYMLLEWKTLIKLVTSPFSGKQEKLVANIVTKVEYGLGRWVRGQLALSLIVGVMTYVGLRLLGIPFALPLSLVAGILEIVPIVGPIIASIPAILVGLASAPILGLAVAALFLIVQQIENNLLVPMVMSKVVGLQPPVIIIALLIGAKLAGILGAFLAIPLVVVAKIIAGELLSEDQKFEDDMEEQ</sequence>
<dbReference type="Proteomes" id="UP000177124">
    <property type="component" value="Unassembled WGS sequence"/>
</dbReference>
<keyword evidence="3" id="KW-0813">Transport</keyword>